<dbReference type="Proteomes" id="UP000800981">
    <property type="component" value="Unassembled WGS sequence"/>
</dbReference>
<reference evidence="2 3" key="1">
    <citation type="submission" date="2020-03" db="EMBL/GenBank/DDBJ databases">
        <title>Two novel Motilibacter sp.</title>
        <authorList>
            <person name="Liu S."/>
        </authorList>
    </citation>
    <scope>NUCLEOTIDE SEQUENCE [LARGE SCALE GENOMIC DNA]</scope>
    <source>
        <strain evidence="2 3">E257</strain>
    </source>
</reference>
<sequence>MKTAIATMMAMTSAMIAMVRVFMPWPSCPPGPLGAGQAGRLRVEVISSAPGAETTRDARRRRLGLRDELSHCAGAN</sequence>
<keyword evidence="1" id="KW-0732">Signal</keyword>
<organism evidence="2 3">
    <name type="scientific">Motilibacter deserti</name>
    <dbReference type="NCBI Taxonomy" id="2714956"/>
    <lineage>
        <taxon>Bacteria</taxon>
        <taxon>Bacillati</taxon>
        <taxon>Actinomycetota</taxon>
        <taxon>Actinomycetes</taxon>
        <taxon>Motilibacterales</taxon>
        <taxon>Motilibacteraceae</taxon>
        <taxon>Motilibacter</taxon>
    </lineage>
</organism>
<proteinExistence type="predicted"/>
<evidence type="ECO:0000256" key="1">
    <source>
        <dbReference type="SAM" id="SignalP"/>
    </source>
</evidence>
<comment type="caution">
    <text evidence="2">The sequence shown here is derived from an EMBL/GenBank/DDBJ whole genome shotgun (WGS) entry which is preliminary data.</text>
</comment>
<evidence type="ECO:0008006" key="4">
    <source>
        <dbReference type="Google" id="ProtNLM"/>
    </source>
</evidence>
<protein>
    <recommendedName>
        <fullName evidence="4">Secreted protein</fullName>
    </recommendedName>
</protein>
<dbReference type="EMBL" id="JAANNP010000002">
    <property type="protein sequence ID" value="NHC13497.1"/>
    <property type="molecule type" value="Genomic_DNA"/>
</dbReference>
<evidence type="ECO:0000313" key="3">
    <source>
        <dbReference type="Proteomes" id="UP000800981"/>
    </source>
</evidence>
<feature type="signal peptide" evidence="1">
    <location>
        <begin position="1"/>
        <end position="19"/>
    </location>
</feature>
<evidence type="ECO:0000313" key="2">
    <source>
        <dbReference type="EMBL" id="NHC13497.1"/>
    </source>
</evidence>
<dbReference type="RefSeq" id="WP_166279962.1">
    <property type="nucleotide sequence ID" value="NZ_JAANNP010000002.1"/>
</dbReference>
<name>A0ABX0GRL1_9ACTN</name>
<gene>
    <name evidence="2" type="ORF">G9H71_06835</name>
</gene>
<feature type="chain" id="PRO_5045381715" description="Secreted protein" evidence="1">
    <location>
        <begin position="20"/>
        <end position="76"/>
    </location>
</feature>
<keyword evidence="3" id="KW-1185">Reference proteome</keyword>
<accession>A0ABX0GRL1</accession>